<reference evidence="5" key="2">
    <citation type="journal article" date="2021" name="Int. J. Syst. Evol. Microbiol.">
        <title>Bradyrhizobium septentrionale sp. nov. (sv. septentrionale) and Bradyrhizobium quebecense sp. nov. (sv. septentrionale) associated with legumes native to Canada possess rearranged symbiosis genes and numerous insertion sequences.</title>
        <authorList>
            <person name="Bromfield E.S.P."/>
            <person name="Cloutier S."/>
        </authorList>
    </citation>
    <scope>NUCLEOTIDE SEQUENCE</scope>
    <source>
        <strain evidence="5">5S5</strain>
    </source>
</reference>
<sequence>MVATPAIDQKQLGVFISYSRKDVDFAQKIVAALEARGLTPRIDTRDLPKLEDWRRELLGFIREADAVVFIVSPNSILSPVCAWEVEQVAALNKRLAPIVLERVSDDRIPEAIARINYLFFDKADDFDARVDELAHALQTDLVWLKEHTRVGELARRWDERNRPGGLTLRGQELQSVEHWIASRPRGAPEPTALHKSFVAESRRAATRRLRLTVAASLAVGVLALGLAAFAVTQRQLAEASRSNAVRTLATSDFRQGTSLLENNDTTSEGMALLSRSVREGQDKRALARLWTLLQQRRFWLPAQPDGTAAVAAGPVQSDAIPDAIKKRYKSVTVNGASAQVKFISVSGDGKRIFTAIGDNVEATDAQYRIWRSDGTPVTPWIKPPYNGTSYVASLRGYLSLDGNLLALDVTGWRETAYLQIIDLKTNQQIGSDVRATGRLPNSQNVQFSRVQFLPEPAHAGADSSMLLFTVSEKGDAVIFRVDPSGIDMIAKSEHAAPIVFAELDAAHEWLMTSSSDGILRVTRLAGGAGGELIGNVLHLASVATSIKRVGNDRIVVTLGPGNSPFFALSSVVKMPLAGPVVSEQASTGCKRWDDGVVYAMDAPADGKLRTSKGELSRPGPRQLAVVREGGQVAVSPVFSNEVILVCLGEGGDSLAVTTSDFVTEVWTTDFSRRLGLPIVERRLFGQGTTPQSTKRVFVPRDNRRALIASSLWDPPNVDLQWYSLWDLETGLPLMDRTLFENTMGDDEVERAMIDPDAKYVAFTGHSNKRFVALASLDLTPPETVSGWLPDLVEALGGLAINNEGAFEPVPDRPGKIRQGFENIRQFAPGVDPGSRPGPPSGRSEAGPVPNITPSPVPPVARVQPDPRPIAASQPPASSYDPVGTVRAFYLALSRADGDLAQTFVIPEKRGSGPFNPTSIRQFYSNLPSPMETLSVELASNDVVNVKYRFVRPNGSECRGNAAVTTTFSGGKTLIRGIAANC</sequence>
<feature type="compositionally biased region" description="Low complexity" evidence="1">
    <location>
        <begin position="840"/>
        <end position="849"/>
    </location>
</feature>
<keyword evidence="4" id="KW-0675">Receptor</keyword>
<protein>
    <submittedName>
        <fullName evidence="4">Toll/interleukin-1 receptor domain-containing protein</fullName>
    </submittedName>
</protein>
<keyword evidence="2" id="KW-0812">Transmembrane</keyword>
<dbReference type="Proteomes" id="UP001432046">
    <property type="component" value="Chromosome"/>
</dbReference>
<reference evidence="5" key="3">
    <citation type="submission" date="2024-03" db="EMBL/GenBank/DDBJ databases">
        <authorList>
            <person name="Bromfield E.S.P."/>
            <person name="Cloutier S."/>
        </authorList>
    </citation>
    <scope>NUCLEOTIDE SEQUENCE</scope>
    <source>
        <strain evidence="5">5S5</strain>
    </source>
</reference>
<evidence type="ECO:0000256" key="1">
    <source>
        <dbReference type="SAM" id="MobiDB-lite"/>
    </source>
</evidence>
<proteinExistence type="predicted"/>
<reference evidence="4" key="1">
    <citation type="submission" date="2020-06" db="EMBL/GenBank/DDBJ databases">
        <title>Whole Genome Sequence of Bradyrhizobium sp. Strain 1S1.</title>
        <authorList>
            <person name="Bromfield E.S.P."/>
            <person name="Cloutier S."/>
        </authorList>
    </citation>
    <scope>NUCLEOTIDE SEQUENCE [LARGE SCALE GENOMIC DNA]</scope>
    <source>
        <strain evidence="4">1S1</strain>
    </source>
</reference>
<dbReference type="GO" id="GO:0007165">
    <property type="term" value="P:signal transduction"/>
    <property type="evidence" value="ECO:0007669"/>
    <property type="project" value="InterPro"/>
</dbReference>
<dbReference type="PROSITE" id="PS50104">
    <property type="entry name" value="TIR"/>
    <property type="match status" value="1"/>
</dbReference>
<keyword evidence="2" id="KW-1133">Transmembrane helix</keyword>
<evidence type="ECO:0000259" key="3">
    <source>
        <dbReference type="PROSITE" id="PS50104"/>
    </source>
</evidence>
<dbReference type="SUPFAM" id="SSF50998">
    <property type="entry name" value="Quinoprotein alcohol dehydrogenase-like"/>
    <property type="match status" value="1"/>
</dbReference>
<evidence type="ECO:0000313" key="6">
    <source>
        <dbReference type="Proteomes" id="UP001432046"/>
    </source>
</evidence>
<feature type="domain" description="TIR" evidence="3">
    <location>
        <begin position="10"/>
        <end position="141"/>
    </location>
</feature>
<dbReference type="Pfam" id="PF13676">
    <property type="entry name" value="TIR_2"/>
    <property type="match status" value="1"/>
</dbReference>
<dbReference type="SMART" id="SM00255">
    <property type="entry name" value="TIR"/>
    <property type="match status" value="1"/>
</dbReference>
<evidence type="ECO:0000256" key="2">
    <source>
        <dbReference type="SAM" id="Phobius"/>
    </source>
</evidence>
<evidence type="ECO:0000313" key="5">
    <source>
        <dbReference type="EMBL" id="WXC79193.1"/>
    </source>
</evidence>
<feature type="transmembrane region" description="Helical" evidence="2">
    <location>
        <begin position="211"/>
        <end position="231"/>
    </location>
</feature>
<dbReference type="InterPro" id="IPR011047">
    <property type="entry name" value="Quinoprotein_ADH-like_sf"/>
</dbReference>
<accession>A0A973VV07</accession>
<dbReference type="InterPro" id="IPR000157">
    <property type="entry name" value="TIR_dom"/>
</dbReference>
<dbReference type="RefSeq" id="WP_166210766.1">
    <property type="nucleotide sequence ID" value="NZ_CP088285.1"/>
</dbReference>
<dbReference type="EMBL" id="CP147711">
    <property type="protein sequence ID" value="WXC79193.1"/>
    <property type="molecule type" value="Genomic_DNA"/>
</dbReference>
<dbReference type="AlphaFoldDB" id="A0A973VV07"/>
<gene>
    <name evidence="4" type="ORF">HAP48_004245</name>
    <name evidence="5" type="ORF">WDK88_39440</name>
</gene>
<dbReference type="Gene3D" id="3.40.50.10140">
    <property type="entry name" value="Toll/interleukin-1 receptor homology (TIR) domain"/>
    <property type="match status" value="1"/>
</dbReference>
<name>A0A973VV07_9BRAD</name>
<feature type="region of interest" description="Disordered" evidence="1">
    <location>
        <begin position="826"/>
        <end position="879"/>
    </location>
</feature>
<dbReference type="Gene3D" id="2.130.10.10">
    <property type="entry name" value="YVTN repeat-like/Quinoprotein amine dehydrogenase"/>
    <property type="match status" value="1"/>
</dbReference>
<dbReference type="InterPro" id="IPR035897">
    <property type="entry name" value="Toll_tir_struct_dom_sf"/>
</dbReference>
<organism evidence="4">
    <name type="scientific">Bradyrhizobium septentrionale</name>
    <dbReference type="NCBI Taxonomy" id="1404411"/>
    <lineage>
        <taxon>Bacteria</taxon>
        <taxon>Pseudomonadati</taxon>
        <taxon>Pseudomonadota</taxon>
        <taxon>Alphaproteobacteria</taxon>
        <taxon>Hyphomicrobiales</taxon>
        <taxon>Nitrobacteraceae</taxon>
        <taxon>Bradyrhizobium</taxon>
    </lineage>
</organism>
<dbReference type="EMBL" id="JAAOLE020000001">
    <property type="protein sequence ID" value="NVI42321.1"/>
    <property type="molecule type" value="Genomic_DNA"/>
</dbReference>
<keyword evidence="2" id="KW-0472">Membrane</keyword>
<keyword evidence="6" id="KW-1185">Reference proteome</keyword>
<dbReference type="InterPro" id="IPR015943">
    <property type="entry name" value="WD40/YVTN_repeat-like_dom_sf"/>
</dbReference>
<dbReference type="SUPFAM" id="SSF52200">
    <property type="entry name" value="Toll/Interleukin receptor TIR domain"/>
    <property type="match status" value="1"/>
</dbReference>
<evidence type="ECO:0000313" key="4">
    <source>
        <dbReference type="EMBL" id="NVI42321.1"/>
    </source>
</evidence>